<evidence type="ECO:0000256" key="7">
    <source>
        <dbReference type="SAM" id="MobiDB-lite"/>
    </source>
</evidence>
<name>A0AAD7GVH9_MYCRO</name>
<dbReference type="Gene3D" id="3.40.50.720">
    <property type="entry name" value="NAD(P)-binding Rossmann-like Domain"/>
    <property type="match status" value="2"/>
</dbReference>
<dbReference type="GO" id="GO:0008540">
    <property type="term" value="C:proteasome regulatory particle, base subcomplex"/>
    <property type="evidence" value="ECO:0007669"/>
    <property type="project" value="TreeGrafter"/>
</dbReference>
<dbReference type="InterPro" id="IPR036291">
    <property type="entry name" value="NAD(P)-bd_dom_sf"/>
</dbReference>
<dbReference type="InterPro" id="IPR011989">
    <property type="entry name" value="ARM-like"/>
</dbReference>
<feature type="domain" description="D-isomer specific 2-hydroxyacid dehydrogenase catalytic" evidence="8">
    <location>
        <begin position="1058"/>
        <end position="1353"/>
    </location>
</feature>
<evidence type="ECO:0000313" key="13">
    <source>
        <dbReference type="Proteomes" id="UP001221757"/>
    </source>
</evidence>
<evidence type="ECO:0000256" key="2">
    <source>
        <dbReference type="ARBA" id="ARBA00006308"/>
    </source>
</evidence>
<dbReference type="GO" id="GO:0005634">
    <property type="term" value="C:nucleus"/>
    <property type="evidence" value="ECO:0007669"/>
    <property type="project" value="TreeGrafter"/>
</dbReference>
<dbReference type="Pfam" id="PF21505">
    <property type="entry name" value="RPN2_N"/>
    <property type="match status" value="1"/>
</dbReference>
<evidence type="ECO:0000259" key="10">
    <source>
        <dbReference type="Pfam" id="PF18004"/>
    </source>
</evidence>
<feature type="compositionally biased region" description="Basic and acidic residues" evidence="7">
    <location>
        <begin position="827"/>
        <end position="847"/>
    </location>
</feature>
<sequence>MVRSQSSAAGGLALLSEPDHVFKQHALDALNPLVPQFWAEISEHIALIESLHENEDLPKQTRDSAALLASKVYYFLAEYDEALSFALGAGPAFEAESRAYGSEEYVETVLSKAIDRYIEVRSEEQTGKFEKVDPRLQTVIENIFARCIDEREYKQAIGIALESRRLDVIARIYSQTKDTSLLSYAMEGVLDTGFSLSYRDQVLSFLFPLFPQPVAGDSSPHVHALTRLLVTLSSPSLTVPFLTSLVPKEKLLAYQFAFDLVEGGSQDFLESVRTELPDGDANTKEIYDKLRSILTGQESVKLYLEFLKRNNQVDLLILRNTKDVLEPRSSIYHTALTLQNAFMHSGTTSDIFLHENLDWLGLASNWSKFSATAGLGVIHKGYFEQGMTIVGPYLPQSGGESNIPGAAYSEGGALYALGLINAGCGGSVTAYLRDTLKSAQGEVVQHGAALGLGVAAMGSKSVDAFEDLKNTLFMDSAVAGEACGYSMGLIMLGTAAAESVREMLVYARETQHEKIIRGLAVGVAFIYYGRQEEADPTIKLLLAEKDPILRYGGVYTLALAYAGTSNNDAVRQLLHIAVSDTSDDVRRAAVTSLAFLLFKNPAQVPRIVQLLSESYNPHVRCGATLALGIACAGTGLQDAVEILEPMTKDSVDFVRQGAFIALGMILVQQSEASSPSLASTRALYHKVVSDKHEDPMARFGAALGQGFIDAGGRNVTISLQSRAGSRNTNAIVGMVMFCQFWYWYPLAHCACLSFDPTGIIGLNADLKVPKFEYVSNARPSLFAYPASTKPAKKEAVHKVATAVLSTTAKVKAREKKKAATDDNLMDTDDKPEGKKESDGDVEMKIDDEPPSPGKDAGDISPINGSISGLAEDGKPAKSTKKAEPSFEMLPNLSRVTPAQLAYITFPPEGRFQPVRAVSAKPVPPRGGKAVAAAGKSTPAAVGLVSEKYAGGGCILILSDLRPEEEAEFIDFEPPAPAAPEPVPAANAPPALPTGPHIALDETSPEAGPPEVFEASYSTHSIMIHKIILDSYCFNSTMSVLRVAILDDYLSAALISADWSSIAQRVAVDVYTDTISDEDLLVKRLADYDIICAMRERTKFPASLMDRLPKLRLLATTGMRNRAIDTEHAKKKEITVSGTVSSSNSTLEHIWALLMATMRHIVTEDANIKAKNPQWQTLVPDGLSGKTLGLVGVGKLGSQTAEIAKAFNMKVVGWSPNLTPERAAEAGVEFAATKADLLQQSDVVSLHLVLSESTRHIIAAPDLALMKPTAYLVNTSRGPLIDEKALLTVLKARAIAGGGFDVYNQEPLPLDHPMRELNNVTLSPHNGYANDTSYKEFWEQTVDNIAAFLDGKPKRVLE</sequence>
<evidence type="ECO:0000256" key="4">
    <source>
        <dbReference type="ARBA" id="ARBA00022737"/>
    </source>
</evidence>
<accession>A0AAD7GVH9</accession>
<dbReference type="PANTHER" id="PTHR10943:SF2">
    <property type="entry name" value="26S PROTEASOME NON-ATPASE REGULATORY SUBUNIT 1"/>
    <property type="match status" value="1"/>
</dbReference>
<evidence type="ECO:0000259" key="9">
    <source>
        <dbReference type="Pfam" id="PF02826"/>
    </source>
</evidence>
<dbReference type="GO" id="GO:0034515">
    <property type="term" value="C:proteasome storage granule"/>
    <property type="evidence" value="ECO:0007669"/>
    <property type="project" value="TreeGrafter"/>
</dbReference>
<dbReference type="PANTHER" id="PTHR10943">
    <property type="entry name" value="26S PROTEASOME NON-ATPASE REGULATORY SUBUNIT"/>
    <property type="match status" value="1"/>
</dbReference>
<evidence type="ECO:0000313" key="12">
    <source>
        <dbReference type="EMBL" id="KAJ7706285.1"/>
    </source>
</evidence>
<dbReference type="Proteomes" id="UP001221757">
    <property type="component" value="Unassembled WGS sequence"/>
</dbReference>
<dbReference type="InterPro" id="IPR016024">
    <property type="entry name" value="ARM-type_fold"/>
</dbReference>
<keyword evidence="13" id="KW-1185">Reference proteome</keyword>
<feature type="domain" description="D-isomer specific 2-hydroxyacid dehydrogenase NAD-binding" evidence="9">
    <location>
        <begin position="1151"/>
        <end position="1326"/>
    </location>
</feature>
<evidence type="ECO:0000259" key="8">
    <source>
        <dbReference type="Pfam" id="PF00389"/>
    </source>
</evidence>
<dbReference type="CDD" id="cd12169">
    <property type="entry name" value="PGDH_like_1"/>
    <property type="match status" value="1"/>
</dbReference>
<comment type="caution">
    <text evidence="12">The sequence shown here is derived from an EMBL/GenBank/DDBJ whole genome shotgun (WGS) entry which is preliminary data.</text>
</comment>
<dbReference type="Pfam" id="PF18004">
    <property type="entry name" value="RPN2_C"/>
    <property type="match status" value="1"/>
</dbReference>
<dbReference type="InterPro" id="IPR040623">
    <property type="entry name" value="RPN2_C"/>
</dbReference>
<dbReference type="PROSITE" id="PS00671">
    <property type="entry name" value="D_2_HYDROXYACID_DH_3"/>
    <property type="match status" value="1"/>
</dbReference>
<dbReference type="InterPro" id="IPR029753">
    <property type="entry name" value="D-isomer_DH_CS"/>
</dbReference>
<dbReference type="Pfam" id="PF02826">
    <property type="entry name" value="2-Hacid_dh_C"/>
    <property type="match status" value="1"/>
</dbReference>
<dbReference type="GO" id="GO:0051287">
    <property type="term" value="F:NAD binding"/>
    <property type="evidence" value="ECO:0007669"/>
    <property type="project" value="InterPro"/>
</dbReference>
<keyword evidence="4" id="KW-0677">Repeat</keyword>
<dbReference type="Pfam" id="PF13646">
    <property type="entry name" value="HEAT_2"/>
    <property type="match status" value="1"/>
</dbReference>
<feature type="domain" description="26S proteasome regulatory subunit RPN2 C-terminal" evidence="10">
    <location>
        <begin position="757"/>
        <end position="917"/>
    </location>
</feature>
<organism evidence="12 13">
    <name type="scientific">Mycena rosella</name>
    <name type="common">Pink bonnet</name>
    <name type="synonym">Agaricus rosellus</name>
    <dbReference type="NCBI Taxonomy" id="1033263"/>
    <lineage>
        <taxon>Eukaryota</taxon>
        <taxon>Fungi</taxon>
        <taxon>Dikarya</taxon>
        <taxon>Basidiomycota</taxon>
        <taxon>Agaricomycotina</taxon>
        <taxon>Agaricomycetes</taxon>
        <taxon>Agaricomycetidae</taxon>
        <taxon>Agaricales</taxon>
        <taxon>Marasmiineae</taxon>
        <taxon>Mycenaceae</taxon>
        <taxon>Mycena</taxon>
    </lineage>
</organism>
<dbReference type="SUPFAM" id="SSF48371">
    <property type="entry name" value="ARM repeat"/>
    <property type="match status" value="1"/>
</dbReference>
<evidence type="ECO:0000256" key="5">
    <source>
        <dbReference type="ARBA" id="ARBA00022942"/>
    </source>
</evidence>
<protein>
    <recommendedName>
        <fullName evidence="3">26S proteasome regulatory subunit RPN2</fullName>
    </recommendedName>
</protein>
<dbReference type="InterPro" id="IPR006140">
    <property type="entry name" value="D-isomer_DH_NAD-bd"/>
</dbReference>
<dbReference type="GO" id="GO:0043161">
    <property type="term" value="P:proteasome-mediated ubiquitin-dependent protein catabolic process"/>
    <property type="evidence" value="ECO:0007669"/>
    <property type="project" value="TreeGrafter"/>
</dbReference>
<evidence type="ECO:0000259" key="11">
    <source>
        <dbReference type="Pfam" id="PF21505"/>
    </source>
</evidence>
<dbReference type="FunFam" id="1.25.10.10:FF:000017">
    <property type="entry name" value="26S proteasome non-ATPase regulatory subunit 1"/>
    <property type="match status" value="1"/>
</dbReference>
<evidence type="ECO:0000256" key="3">
    <source>
        <dbReference type="ARBA" id="ARBA00015684"/>
    </source>
</evidence>
<gene>
    <name evidence="12" type="ORF">B0H17DRAFT_1175071</name>
</gene>
<evidence type="ECO:0000256" key="1">
    <source>
        <dbReference type="ARBA" id="ARBA00002187"/>
    </source>
</evidence>
<feature type="compositionally biased region" description="Basic and acidic residues" evidence="7">
    <location>
        <begin position="871"/>
        <end position="883"/>
    </location>
</feature>
<dbReference type="SUPFAM" id="SSF52283">
    <property type="entry name" value="Formate/glycerate dehydrogenase catalytic domain-like"/>
    <property type="match status" value="1"/>
</dbReference>
<feature type="domain" description="26S proteasome non-ATPase regulatory subunit 1/RPN2 N-terminal" evidence="11">
    <location>
        <begin position="7"/>
        <end position="311"/>
    </location>
</feature>
<dbReference type="GO" id="GO:0016616">
    <property type="term" value="F:oxidoreductase activity, acting on the CH-OH group of donors, NAD or NADP as acceptor"/>
    <property type="evidence" value="ECO:0007669"/>
    <property type="project" value="InterPro"/>
</dbReference>
<proteinExistence type="inferred from homology"/>
<feature type="region of interest" description="Disordered" evidence="7">
    <location>
        <begin position="811"/>
        <end position="883"/>
    </location>
</feature>
<reference evidence="12" key="1">
    <citation type="submission" date="2023-03" db="EMBL/GenBank/DDBJ databases">
        <title>Massive genome expansion in bonnet fungi (Mycena s.s.) driven by repeated elements and novel gene families across ecological guilds.</title>
        <authorList>
            <consortium name="Lawrence Berkeley National Laboratory"/>
            <person name="Harder C.B."/>
            <person name="Miyauchi S."/>
            <person name="Viragh M."/>
            <person name="Kuo A."/>
            <person name="Thoen E."/>
            <person name="Andreopoulos B."/>
            <person name="Lu D."/>
            <person name="Skrede I."/>
            <person name="Drula E."/>
            <person name="Henrissat B."/>
            <person name="Morin E."/>
            <person name="Kohler A."/>
            <person name="Barry K."/>
            <person name="LaButti K."/>
            <person name="Morin E."/>
            <person name="Salamov A."/>
            <person name="Lipzen A."/>
            <person name="Mereny Z."/>
            <person name="Hegedus B."/>
            <person name="Baldrian P."/>
            <person name="Stursova M."/>
            <person name="Weitz H."/>
            <person name="Taylor A."/>
            <person name="Grigoriev I.V."/>
            <person name="Nagy L.G."/>
            <person name="Martin F."/>
            <person name="Kauserud H."/>
        </authorList>
    </citation>
    <scope>NUCLEOTIDE SEQUENCE</scope>
    <source>
        <strain evidence="12">CBHHK067</strain>
    </source>
</reference>
<dbReference type="InterPro" id="IPR048570">
    <property type="entry name" value="PSMD1_RPN2_N"/>
</dbReference>
<dbReference type="Gene3D" id="1.25.10.10">
    <property type="entry name" value="Leucine-rich Repeat Variant"/>
    <property type="match status" value="1"/>
</dbReference>
<dbReference type="SUPFAM" id="SSF51735">
    <property type="entry name" value="NAD(P)-binding Rossmann-fold domains"/>
    <property type="match status" value="1"/>
</dbReference>
<keyword evidence="5" id="KW-0647">Proteasome</keyword>
<dbReference type="EMBL" id="JARKIE010000007">
    <property type="protein sequence ID" value="KAJ7706285.1"/>
    <property type="molecule type" value="Genomic_DNA"/>
</dbReference>
<dbReference type="InterPro" id="IPR006139">
    <property type="entry name" value="D-isomer_2_OHA_DH_cat_dom"/>
</dbReference>
<keyword evidence="6" id="KW-0560">Oxidoreductase</keyword>
<comment type="similarity">
    <text evidence="2">Belongs to the proteasome subunit S1 family.</text>
</comment>
<evidence type="ECO:0000256" key="6">
    <source>
        <dbReference type="ARBA" id="ARBA00023002"/>
    </source>
</evidence>
<dbReference type="Pfam" id="PF00389">
    <property type="entry name" value="2-Hacid_dh"/>
    <property type="match status" value="1"/>
</dbReference>
<comment type="function">
    <text evidence="1">Acts as a regulatory subunit of the 26S proteasome which is involved in the ATP-dependent degradation of ubiquitinated proteins.</text>
</comment>